<evidence type="ECO:0000313" key="1">
    <source>
        <dbReference type="EMBL" id="KAH3785812.1"/>
    </source>
</evidence>
<gene>
    <name evidence="1" type="ORF">DPMN_163906</name>
</gene>
<proteinExistence type="predicted"/>
<evidence type="ECO:0000313" key="2">
    <source>
        <dbReference type="Proteomes" id="UP000828390"/>
    </source>
</evidence>
<organism evidence="1 2">
    <name type="scientific">Dreissena polymorpha</name>
    <name type="common">Zebra mussel</name>
    <name type="synonym">Mytilus polymorpha</name>
    <dbReference type="NCBI Taxonomy" id="45954"/>
    <lineage>
        <taxon>Eukaryota</taxon>
        <taxon>Metazoa</taxon>
        <taxon>Spiralia</taxon>
        <taxon>Lophotrochozoa</taxon>
        <taxon>Mollusca</taxon>
        <taxon>Bivalvia</taxon>
        <taxon>Autobranchia</taxon>
        <taxon>Heteroconchia</taxon>
        <taxon>Euheterodonta</taxon>
        <taxon>Imparidentia</taxon>
        <taxon>Neoheterodontei</taxon>
        <taxon>Myida</taxon>
        <taxon>Dreissenoidea</taxon>
        <taxon>Dreissenidae</taxon>
        <taxon>Dreissena</taxon>
    </lineage>
</organism>
<dbReference type="EMBL" id="JAIWYP010000008">
    <property type="protein sequence ID" value="KAH3785812.1"/>
    <property type="molecule type" value="Genomic_DNA"/>
</dbReference>
<protein>
    <submittedName>
        <fullName evidence="1">Uncharacterized protein</fullName>
    </submittedName>
</protein>
<accession>A0A9D4IV20</accession>
<keyword evidence="2" id="KW-1185">Reference proteome</keyword>
<reference evidence="1" key="2">
    <citation type="submission" date="2020-11" db="EMBL/GenBank/DDBJ databases">
        <authorList>
            <person name="McCartney M.A."/>
            <person name="Auch B."/>
            <person name="Kono T."/>
            <person name="Mallez S."/>
            <person name="Becker A."/>
            <person name="Gohl D.M."/>
            <person name="Silverstein K.A.T."/>
            <person name="Koren S."/>
            <person name="Bechman K.B."/>
            <person name="Herman A."/>
            <person name="Abrahante J.E."/>
            <person name="Garbe J."/>
        </authorList>
    </citation>
    <scope>NUCLEOTIDE SEQUENCE</scope>
    <source>
        <strain evidence="1">Duluth1</strain>
        <tissue evidence="1">Whole animal</tissue>
    </source>
</reference>
<dbReference type="Proteomes" id="UP000828390">
    <property type="component" value="Unassembled WGS sequence"/>
</dbReference>
<comment type="caution">
    <text evidence="1">The sequence shown here is derived from an EMBL/GenBank/DDBJ whole genome shotgun (WGS) entry which is preliminary data.</text>
</comment>
<dbReference type="AlphaFoldDB" id="A0A9D4IV20"/>
<name>A0A9D4IV20_DREPO</name>
<sequence>MKNKSTESRYTTYNDTGDTLRCNIRNSKLYLGPNGIIMTSQAAKNCIVTSAYDFGPYTGCGCLAGHYSAIVTSVGFTIS</sequence>
<reference evidence="1" key="1">
    <citation type="journal article" date="2019" name="bioRxiv">
        <title>The Genome of the Zebra Mussel, Dreissena polymorpha: A Resource for Invasive Species Research.</title>
        <authorList>
            <person name="McCartney M.A."/>
            <person name="Auch B."/>
            <person name="Kono T."/>
            <person name="Mallez S."/>
            <person name="Zhang Y."/>
            <person name="Obille A."/>
            <person name="Becker A."/>
            <person name="Abrahante J.E."/>
            <person name="Garbe J."/>
            <person name="Badalamenti J.P."/>
            <person name="Herman A."/>
            <person name="Mangelson H."/>
            <person name="Liachko I."/>
            <person name="Sullivan S."/>
            <person name="Sone E.D."/>
            <person name="Koren S."/>
            <person name="Silverstein K.A.T."/>
            <person name="Beckman K.B."/>
            <person name="Gohl D.M."/>
        </authorList>
    </citation>
    <scope>NUCLEOTIDE SEQUENCE</scope>
    <source>
        <strain evidence="1">Duluth1</strain>
        <tissue evidence="1">Whole animal</tissue>
    </source>
</reference>